<keyword evidence="3" id="KW-1185">Reference proteome</keyword>
<protein>
    <recommendedName>
        <fullName evidence="1">Cytochrome c-552/4 domain-containing protein</fullName>
    </recommendedName>
</protein>
<dbReference type="SUPFAM" id="SSF48695">
    <property type="entry name" value="Multiheme cytochromes"/>
    <property type="match status" value="1"/>
</dbReference>
<proteinExistence type="predicted"/>
<reference evidence="2 3" key="1">
    <citation type="submission" date="2020-07" db="EMBL/GenBank/DDBJ databases">
        <title>Thermogemmata thermophila gen. nov., sp. nov., a novel moderate thermophilic planctomycete from a Kamchatka hot spring.</title>
        <authorList>
            <person name="Elcheninov A.G."/>
            <person name="Podosokorskaya O.A."/>
            <person name="Kovaleva O.L."/>
            <person name="Novikov A."/>
            <person name="Bonch-Osmolovskaya E.A."/>
            <person name="Toshchakov S.V."/>
            <person name="Kublanov I.V."/>
        </authorList>
    </citation>
    <scope>NUCLEOTIDE SEQUENCE [LARGE SCALE GENOMIC DNA]</scope>
    <source>
        <strain evidence="2 3">2918</strain>
    </source>
</reference>
<dbReference type="Gene3D" id="1.10.1130.10">
    <property type="entry name" value="Flavocytochrome C3, Chain A"/>
    <property type="match status" value="1"/>
</dbReference>
<dbReference type="Proteomes" id="UP000542342">
    <property type="component" value="Unassembled WGS sequence"/>
</dbReference>
<organism evidence="2 3">
    <name type="scientific">Thermogemmata fonticola</name>
    <dbReference type="NCBI Taxonomy" id="2755323"/>
    <lineage>
        <taxon>Bacteria</taxon>
        <taxon>Pseudomonadati</taxon>
        <taxon>Planctomycetota</taxon>
        <taxon>Planctomycetia</taxon>
        <taxon>Gemmatales</taxon>
        <taxon>Gemmataceae</taxon>
        <taxon>Thermogemmata</taxon>
    </lineage>
</organism>
<gene>
    <name evidence="2" type="ORF">H0921_00965</name>
</gene>
<accession>A0A7V8VB12</accession>
<dbReference type="SUPFAM" id="SSF56300">
    <property type="entry name" value="Metallo-dependent phosphatases"/>
    <property type="match status" value="1"/>
</dbReference>
<evidence type="ECO:0000313" key="3">
    <source>
        <dbReference type="Proteomes" id="UP000542342"/>
    </source>
</evidence>
<dbReference type="Pfam" id="PF13435">
    <property type="entry name" value="Cytochrome_C554"/>
    <property type="match status" value="1"/>
</dbReference>
<comment type="caution">
    <text evidence="2">The sequence shown here is derived from an EMBL/GenBank/DDBJ whole genome shotgun (WGS) entry which is preliminary data.</text>
</comment>
<dbReference type="EMBL" id="JACEFB010000001">
    <property type="protein sequence ID" value="MBA2224728.1"/>
    <property type="molecule type" value="Genomic_DNA"/>
</dbReference>
<dbReference type="RefSeq" id="WP_194536155.1">
    <property type="nucleotide sequence ID" value="NZ_JACEFB010000001.1"/>
</dbReference>
<evidence type="ECO:0000313" key="2">
    <source>
        <dbReference type="EMBL" id="MBA2224728.1"/>
    </source>
</evidence>
<dbReference type="Gene3D" id="3.60.21.10">
    <property type="match status" value="1"/>
</dbReference>
<dbReference type="AlphaFoldDB" id="A0A7V8VB12"/>
<dbReference type="InterPro" id="IPR036280">
    <property type="entry name" value="Multihaem_cyt_sf"/>
</dbReference>
<evidence type="ECO:0000259" key="1">
    <source>
        <dbReference type="Pfam" id="PF13435"/>
    </source>
</evidence>
<dbReference type="InterPro" id="IPR029052">
    <property type="entry name" value="Metallo-depent_PP-like"/>
</dbReference>
<dbReference type="InterPro" id="IPR023155">
    <property type="entry name" value="Cyt_c-552/4"/>
</dbReference>
<sequence length="602" mass="66128">MDTVHGHCDVSDGILRVGLSVGVAETPSRAGTVSTQVWRVAAAGVLLGLLVASGTSAPPAAEPPQEPRIGGLPLFADWPRDQRPAAVLVVSGQTYGFLQPCGCTRPQLGGLERRAQLVQSLKAKGWPVAGVDLGDIYPQQMYVRKQGLLRYETIMHALHAMGYLAVGVGKTDIEAELDKLLTAYALQHDRPPYVLAANLLGQVEGKAISRQERFQPAGLQRPLVERFEVAKVGEVSVGIVGLIGRTLAEEIESQKLDPSITFVKNGQGKIDNGAVLREVLPAVQQHPLRPQLLVLLYQGSAEEAGLLARDFPQFQVIVCRSEESEPPQFATRVNNGATLIVQVGHKGRYVGVVGAFPQRGGSWQLQYQLVPLTEYYITPGSEADALRNNPVLPLLQTYAERVRDRNLLEAVAKRPHPVQIQHPDLNLSYYGSHRCQYCHAADYRLWERSAHSHALDTLEQKARRPSLRQFDPECVICHSVGLEYQSGFVSATKTPALKHVGCESCHGPGSGHATNPQHAGLQLLMSPWKQEATDRLPSVDVMKKLAALSLVEQRQAEQALPPAQRRTVERVASMCMKCHDHDNDPYFNLYVYWPKIAHGMKP</sequence>
<name>A0A7V8VB12_9BACT</name>
<feature type="domain" description="Cytochrome c-552/4" evidence="1">
    <location>
        <begin position="435"/>
        <end position="507"/>
    </location>
</feature>